<evidence type="ECO:0000259" key="2">
    <source>
        <dbReference type="PROSITE" id="PS50172"/>
    </source>
</evidence>
<feature type="compositionally biased region" description="Low complexity" evidence="1">
    <location>
        <begin position="575"/>
        <end position="587"/>
    </location>
</feature>
<dbReference type="Pfam" id="PF00533">
    <property type="entry name" value="BRCT"/>
    <property type="match status" value="1"/>
</dbReference>
<protein>
    <recommendedName>
        <fullName evidence="2">BRCT domain-containing protein</fullName>
    </recommendedName>
</protein>
<dbReference type="InterPro" id="IPR036420">
    <property type="entry name" value="BRCT_dom_sf"/>
</dbReference>
<evidence type="ECO:0000313" key="4">
    <source>
        <dbReference type="Proteomes" id="UP001498771"/>
    </source>
</evidence>
<proteinExistence type="predicted"/>
<dbReference type="PANTHER" id="PTHR47667:SF1">
    <property type="entry name" value="REGULATOR OF TY1 TRANSPOSITION PROTEIN 107"/>
    <property type="match status" value="1"/>
</dbReference>
<feature type="region of interest" description="Disordered" evidence="1">
    <location>
        <begin position="480"/>
        <end position="670"/>
    </location>
</feature>
<feature type="domain" description="BRCT" evidence="2">
    <location>
        <begin position="21"/>
        <end position="124"/>
    </location>
</feature>
<dbReference type="InterPro" id="IPR053036">
    <property type="entry name" value="CellCycle_DNARepair_Reg"/>
</dbReference>
<accession>A0ABR1F013</accession>
<comment type="caution">
    <text evidence="3">The sequence shown here is derived from an EMBL/GenBank/DDBJ whole genome shotgun (WGS) entry which is preliminary data.</text>
</comment>
<feature type="compositionally biased region" description="Polar residues" evidence="1">
    <location>
        <begin position="507"/>
        <end position="529"/>
    </location>
</feature>
<keyword evidence="4" id="KW-1185">Reference proteome</keyword>
<dbReference type="SUPFAM" id="SSF52113">
    <property type="entry name" value="BRCT domain"/>
    <property type="match status" value="4"/>
</dbReference>
<dbReference type="PANTHER" id="PTHR47667">
    <property type="entry name" value="REGULATOR OF TY1 TRANSPOSITION PROTEIN 107"/>
    <property type="match status" value="1"/>
</dbReference>
<dbReference type="InterPro" id="IPR001357">
    <property type="entry name" value="BRCT_dom"/>
</dbReference>
<feature type="compositionally biased region" description="Polar residues" evidence="1">
    <location>
        <begin position="544"/>
        <end position="559"/>
    </location>
</feature>
<evidence type="ECO:0000313" key="3">
    <source>
        <dbReference type="EMBL" id="KAK7203185.1"/>
    </source>
</evidence>
<reference evidence="3 4" key="1">
    <citation type="submission" date="2024-03" db="EMBL/GenBank/DDBJ databases">
        <title>Genome-scale model development and genomic sequencing of the oleaginous clade Lipomyces.</title>
        <authorList>
            <consortium name="Lawrence Berkeley National Laboratory"/>
            <person name="Czajka J.J."/>
            <person name="Han Y."/>
            <person name="Kim J."/>
            <person name="Mondo S.J."/>
            <person name="Hofstad B.A."/>
            <person name="Robles A."/>
            <person name="Haridas S."/>
            <person name="Riley R."/>
            <person name="LaButti K."/>
            <person name="Pangilinan J."/>
            <person name="Andreopoulos W."/>
            <person name="Lipzen A."/>
            <person name="Yan J."/>
            <person name="Wang M."/>
            <person name="Ng V."/>
            <person name="Grigoriev I.V."/>
            <person name="Spatafora J.W."/>
            <person name="Magnuson J.K."/>
            <person name="Baker S.E."/>
            <person name="Pomraning K.R."/>
        </authorList>
    </citation>
    <scope>NUCLEOTIDE SEQUENCE [LARGE SCALE GENOMIC DNA]</scope>
    <source>
        <strain evidence="3 4">Phaff 52-87</strain>
    </source>
</reference>
<feature type="compositionally biased region" description="Polar residues" evidence="1">
    <location>
        <begin position="1"/>
        <end position="16"/>
    </location>
</feature>
<dbReference type="PROSITE" id="PS50172">
    <property type="entry name" value="BRCT"/>
    <property type="match status" value="3"/>
</dbReference>
<dbReference type="EMBL" id="JBBJBU010000013">
    <property type="protein sequence ID" value="KAK7203185.1"/>
    <property type="molecule type" value="Genomic_DNA"/>
</dbReference>
<dbReference type="Gene3D" id="3.40.50.10190">
    <property type="entry name" value="BRCT domain"/>
    <property type="match status" value="4"/>
</dbReference>
<feature type="domain" description="BRCT" evidence="2">
    <location>
        <begin position="125"/>
        <end position="218"/>
    </location>
</feature>
<dbReference type="CDD" id="cd17743">
    <property type="entry name" value="BRCT_BRC1_like_rpt5"/>
    <property type="match status" value="1"/>
</dbReference>
<dbReference type="SMART" id="SM00292">
    <property type="entry name" value="BRCT"/>
    <property type="match status" value="4"/>
</dbReference>
<dbReference type="RefSeq" id="XP_064766218.1">
    <property type="nucleotide sequence ID" value="XM_064914312.1"/>
</dbReference>
<feature type="compositionally biased region" description="Acidic residues" evidence="1">
    <location>
        <begin position="480"/>
        <end position="489"/>
    </location>
</feature>
<evidence type="ECO:0000256" key="1">
    <source>
        <dbReference type="SAM" id="MobiDB-lite"/>
    </source>
</evidence>
<dbReference type="GeneID" id="90039824"/>
<sequence length="816" mass="90861">MATTDSIHAHLQANTSKDSDESAKPFNRVVFFISRESGISDADYERTRQELLTGGATEAKLTVEPEGNRRTLLDFLDLTHIIANNIDFPEYLEADERMINVVKSAWVHKSSNQRRSLPLRMFSPNPRFFFSDVSIVAVGLPASEVEAIYGGVQALGGQWSTSISRFTTHIVTPSIDNPGFKEIASQLAKRPSVKIVLPHWVDYCLKLHRHIKEDMFLFPDPPIWNRGDGPLSAAKKSRSDLFYIHPGHIEEEDARALRLPEARESSVFRGKKFYLAQDLNLSEHFKMIVGTMIRTASGEVVDILEDANVYLGRWRAGEDYIKASRSHIFVGSLLWLYWMIAHDTWKMPLRHLLHYPVPRDPIPEMKGFKISVSGFTGESRLYVERLILGMGAEYTRTLRQDTTHLIIARTANSTKYEAALEWGTVHILNHLWLEDSYVRWECQRVSNPRYTTFPAKMNLMDVIGQTRLDVHELMRFYEPEEGEEGVVEESVEKEKEEEAKDVVINNEKAQAESSPTSKRTLLQIDNNVGTPKPAISKTAERSETPSADPSESASSTKATPTPARKSKAVSENEPRATPATETPTSSPFPSGRRAAKDKAAVKLKGDMEQLNDYEKQKKKKHGGLVEIPELESGDSVAEPAVASGGKKRKSEEGGESTLAKKKAKGVTKERSVSKEPRIKVLLTGYGDISSHDAQTLLSLNIEVVEDPKIATHVASPKLLRTEKFLCAIAHGPTIISTDFIKDTLARQKPLDANKYLLKDKEGEKRNKCVLAETLARAKKLDGAGVFCGMAINVTPGVKGGAETIRRIVLANGGCVV</sequence>
<dbReference type="CDD" id="cd18437">
    <property type="entry name" value="BRCT_BRC1_like_rpt3"/>
    <property type="match status" value="1"/>
</dbReference>
<feature type="domain" description="BRCT" evidence="2">
    <location>
        <begin position="360"/>
        <end position="437"/>
    </location>
</feature>
<name>A0ABR1F013_9ASCO</name>
<feature type="compositionally biased region" description="Basic and acidic residues" evidence="1">
    <location>
        <begin position="490"/>
        <end position="501"/>
    </location>
</feature>
<gene>
    <name evidence="3" type="ORF">BZA70DRAFT_291621</name>
</gene>
<dbReference type="Proteomes" id="UP001498771">
    <property type="component" value="Unassembled WGS sequence"/>
</dbReference>
<feature type="compositionally biased region" description="Basic and acidic residues" evidence="1">
    <location>
        <begin position="594"/>
        <end position="615"/>
    </location>
</feature>
<dbReference type="Pfam" id="PF16770">
    <property type="entry name" value="RTT107_BRCT_5"/>
    <property type="match status" value="1"/>
</dbReference>
<organism evidence="3 4">
    <name type="scientific">Myxozyma melibiosi</name>
    <dbReference type="NCBI Taxonomy" id="54550"/>
    <lineage>
        <taxon>Eukaryota</taxon>
        <taxon>Fungi</taxon>
        <taxon>Dikarya</taxon>
        <taxon>Ascomycota</taxon>
        <taxon>Saccharomycotina</taxon>
        <taxon>Lipomycetes</taxon>
        <taxon>Lipomycetales</taxon>
        <taxon>Lipomycetaceae</taxon>
        <taxon>Myxozyma</taxon>
    </lineage>
</organism>
<feature type="region of interest" description="Disordered" evidence="1">
    <location>
        <begin position="1"/>
        <end position="21"/>
    </location>
</feature>
<dbReference type="Pfam" id="PF12738">
    <property type="entry name" value="PTCB-BRCT"/>
    <property type="match status" value="1"/>
</dbReference>